<dbReference type="OrthoDB" id="262547at2759"/>
<proteinExistence type="predicted"/>
<feature type="transmembrane region" description="Helical" evidence="1">
    <location>
        <begin position="21"/>
        <end position="45"/>
    </location>
</feature>
<dbReference type="InterPro" id="IPR021047">
    <property type="entry name" value="Mannosyltransferase_CMT1"/>
</dbReference>
<sequence>MNAKGNHKQKGSFLGTIIHGYRVTLTCAAFTISTGIFLAFQLKYFSTLLFYLPLNWTRWTRTRKTRFQLCLMWSLFLIFAPRYPASSYLRNDTPIPPIGRNGTFYIAANLYNSEKVLPTWTKELNLLIDHIGQQNVFVSIYESNSADATQELLGDLQRDLHERKIRNHVSINKGERIEWDSKDLLHSAQRISYMADIRNEALSPLYSMAEKGDTFTKVIFFNDVYFDWRSIVRLINTKNGDYDLACAIDFDGIGLYDTWVLRDACGRKVREVWPYFSLDPKAVENLRKGEPIEVAACWNGVAIFDASWFLPEPSSNVSPLKFRHDDECTSSECYLTSLDMHIRTKPHRPKIYVNPQVKVAYNSLNYLFRTKLEDLTSTIPWQVVWQDWVGHRLFGWFTNLIWLRNDECSIKHALGLFVKPDYCS</sequence>
<protein>
    <recommendedName>
        <fullName evidence="4">Capsular associated protein</fullName>
    </recommendedName>
</protein>
<dbReference type="STRING" id="230819.A0A5C3KTS5"/>
<evidence type="ECO:0008006" key="4">
    <source>
        <dbReference type="Google" id="ProtNLM"/>
    </source>
</evidence>
<dbReference type="AlphaFoldDB" id="A0A5C3KTS5"/>
<evidence type="ECO:0000313" key="2">
    <source>
        <dbReference type="EMBL" id="TFK23846.1"/>
    </source>
</evidence>
<dbReference type="Proteomes" id="UP000307440">
    <property type="component" value="Unassembled WGS sequence"/>
</dbReference>
<organism evidence="2 3">
    <name type="scientific">Coprinopsis marcescibilis</name>
    <name type="common">Agaric fungus</name>
    <name type="synonym">Psathyrella marcescibilis</name>
    <dbReference type="NCBI Taxonomy" id="230819"/>
    <lineage>
        <taxon>Eukaryota</taxon>
        <taxon>Fungi</taxon>
        <taxon>Dikarya</taxon>
        <taxon>Basidiomycota</taxon>
        <taxon>Agaricomycotina</taxon>
        <taxon>Agaricomycetes</taxon>
        <taxon>Agaricomycetidae</taxon>
        <taxon>Agaricales</taxon>
        <taxon>Agaricineae</taxon>
        <taxon>Psathyrellaceae</taxon>
        <taxon>Coprinopsis</taxon>
    </lineage>
</organism>
<name>A0A5C3KTS5_COPMA</name>
<dbReference type="EMBL" id="ML210211">
    <property type="protein sequence ID" value="TFK23846.1"/>
    <property type="molecule type" value="Genomic_DNA"/>
</dbReference>
<evidence type="ECO:0000313" key="3">
    <source>
        <dbReference type="Proteomes" id="UP000307440"/>
    </source>
</evidence>
<keyword evidence="1" id="KW-1133">Transmembrane helix</keyword>
<keyword evidence="3" id="KW-1185">Reference proteome</keyword>
<accession>A0A5C3KTS5</accession>
<gene>
    <name evidence="2" type="ORF">FA15DRAFT_620269</name>
</gene>
<dbReference type="Pfam" id="PF11735">
    <property type="entry name" value="CAP59_mtransfer"/>
    <property type="match status" value="1"/>
</dbReference>
<dbReference type="PANTHER" id="PTHR34144">
    <property type="entry name" value="CHROMOSOME 8, WHOLE GENOME SHOTGUN SEQUENCE"/>
    <property type="match status" value="1"/>
</dbReference>
<evidence type="ECO:0000256" key="1">
    <source>
        <dbReference type="SAM" id="Phobius"/>
    </source>
</evidence>
<keyword evidence="1" id="KW-0812">Transmembrane</keyword>
<keyword evidence="1" id="KW-0472">Membrane</keyword>
<dbReference type="PANTHER" id="PTHR34144:SF7">
    <property type="entry name" value="EXPORT PROTEIN (CAP59), PUTATIVE (AFU_ORTHOLOGUE AFUA_7G05020)-RELATED"/>
    <property type="match status" value="1"/>
</dbReference>
<reference evidence="2 3" key="1">
    <citation type="journal article" date="2019" name="Nat. Ecol. Evol.">
        <title>Megaphylogeny resolves global patterns of mushroom evolution.</title>
        <authorList>
            <person name="Varga T."/>
            <person name="Krizsan K."/>
            <person name="Foldi C."/>
            <person name="Dima B."/>
            <person name="Sanchez-Garcia M."/>
            <person name="Sanchez-Ramirez S."/>
            <person name="Szollosi G.J."/>
            <person name="Szarkandi J.G."/>
            <person name="Papp V."/>
            <person name="Albert L."/>
            <person name="Andreopoulos W."/>
            <person name="Angelini C."/>
            <person name="Antonin V."/>
            <person name="Barry K.W."/>
            <person name="Bougher N.L."/>
            <person name="Buchanan P."/>
            <person name="Buyck B."/>
            <person name="Bense V."/>
            <person name="Catcheside P."/>
            <person name="Chovatia M."/>
            <person name="Cooper J."/>
            <person name="Damon W."/>
            <person name="Desjardin D."/>
            <person name="Finy P."/>
            <person name="Geml J."/>
            <person name="Haridas S."/>
            <person name="Hughes K."/>
            <person name="Justo A."/>
            <person name="Karasinski D."/>
            <person name="Kautmanova I."/>
            <person name="Kiss B."/>
            <person name="Kocsube S."/>
            <person name="Kotiranta H."/>
            <person name="LaButti K.M."/>
            <person name="Lechner B.E."/>
            <person name="Liimatainen K."/>
            <person name="Lipzen A."/>
            <person name="Lukacs Z."/>
            <person name="Mihaltcheva S."/>
            <person name="Morgado L.N."/>
            <person name="Niskanen T."/>
            <person name="Noordeloos M.E."/>
            <person name="Ohm R.A."/>
            <person name="Ortiz-Santana B."/>
            <person name="Ovrebo C."/>
            <person name="Racz N."/>
            <person name="Riley R."/>
            <person name="Savchenko A."/>
            <person name="Shiryaev A."/>
            <person name="Soop K."/>
            <person name="Spirin V."/>
            <person name="Szebenyi C."/>
            <person name="Tomsovsky M."/>
            <person name="Tulloss R.E."/>
            <person name="Uehling J."/>
            <person name="Grigoriev I.V."/>
            <person name="Vagvolgyi C."/>
            <person name="Papp T."/>
            <person name="Martin F.M."/>
            <person name="Miettinen O."/>
            <person name="Hibbett D.S."/>
            <person name="Nagy L.G."/>
        </authorList>
    </citation>
    <scope>NUCLEOTIDE SEQUENCE [LARGE SCALE GENOMIC DNA]</scope>
    <source>
        <strain evidence="2 3">CBS 121175</strain>
    </source>
</reference>